<dbReference type="STRING" id="369401.SAMN05428642_101648"/>
<organism evidence="2 3">
    <name type="scientific">Flaviramulus basaltis</name>
    <dbReference type="NCBI Taxonomy" id="369401"/>
    <lineage>
        <taxon>Bacteria</taxon>
        <taxon>Pseudomonadati</taxon>
        <taxon>Bacteroidota</taxon>
        <taxon>Flavobacteriia</taxon>
        <taxon>Flavobacteriales</taxon>
        <taxon>Flavobacteriaceae</taxon>
        <taxon>Flaviramulus</taxon>
    </lineage>
</organism>
<feature type="chain" id="PRO_5013289877" description="Por secretion system C-terminal sorting domain-containing protein" evidence="1">
    <location>
        <begin position="26"/>
        <end position="199"/>
    </location>
</feature>
<evidence type="ECO:0008006" key="4">
    <source>
        <dbReference type="Google" id="ProtNLM"/>
    </source>
</evidence>
<keyword evidence="1" id="KW-0732">Signal</keyword>
<reference evidence="2 3" key="1">
    <citation type="submission" date="2016-10" db="EMBL/GenBank/DDBJ databases">
        <authorList>
            <person name="de Groot N.N."/>
        </authorList>
    </citation>
    <scope>NUCLEOTIDE SEQUENCE [LARGE SCALE GENOMIC DNA]</scope>
    <source>
        <strain evidence="2 3">DSM 18180</strain>
    </source>
</reference>
<dbReference type="EMBL" id="FPKV01000001">
    <property type="protein sequence ID" value="SFZ89938.1"/>
    <property type="molecule type" value="Genomic_DNA"/>
</dbReference>
<evidence type="ECO:0000313" key="2">
    <source>
        <dbReference type="EMBL" id="SFZ89938.1"/>
    </source>
</evidence>
<sequence length="199" mass="22752">MKNLIKHTKKGFLMVTMFATLLSFANENSFFTIKNDAKKTVLILKNVKEGNLLSIIDNNGIILYKELIEQNGVYSKGFDLTSLPDGKYIFELDKDIQIDTIPFTVTSNNVVFSKAEEKTIFKPYTRVKGNMLYITKLALNEEPLKIDIYFSNAIDSKLMYSEKIEGTKNIQKVYRLSGLEQGNYKVVMKTEGKTFTKNI</sequence>
<protein>
    <recommendedName>
        <fullName evidence="4">Por secretion system C-terminal sorting domain-containing protein</fullName>
    </recommendedName>
</protein>
<dbReference type="RefSeq" id="WP_072400298.1">
    <property type="nucleotide sequence ID" value="NZ_FPKV01000001.1"/>
</dbReference>
<gene>
    <name evidence="2" type="ORF">SAMN05428642_101648</name>
</gene>
<dbReference type="OrthoDB" id="1122048at2"/>
<name>A0A1K2ICE3_9FLAO</name>
<evidence type="ECO:0000256" key="1">
    <source>
        <dbReference type="SAM" id="SignalP"/>
    </source>
</evidence>
<accession>A0A1K2ICE3</accession>
<proteinExistence type="predicted"/>
<feature type="signal peptide" evidence="1">
    <location>
        <begin position="1"/>
        <end position="25"/>
    </location>
</feature>
<evidence type="ECO:0000313" key="3">
    <source>
        <dbReference type="Proteomes" id="UP000182544"/>
    </source>
</evidence>
<dbReference type="Proteomes" id="UP000182544">
    <property type="component" value="Unassembled WGS sequence"/>
</dbReference>
<keyword evidence="3" id="KW-1185">Reference proteome</keyword>
<dbReference type="AlphaFoldDB" id="A0A1K2ICE3"/>